<name>A0A432XHP7_9GAMM</name>
<keyword evidence="2" id="KW-0808">Transferase</keyword>
<dbReference type="InterPro" id="IPR012893">
    <property type="entry name" value="HipA-like_C"/>
</dbReference>
<dbReference type="NCBIfam" id="TIGR03071">
    <property type="entry name" value="couple_hipA"/>
    <property type="match status" value="1"/>
</dbReference>
<gene>
    <name evidence="6" type="ORF">CWE21_06990</name>
</gene>
<dbReference type="GO" id="GO:0004674">
    <property type="term" value="F:protein serine/threonine kinase activity"/>
    <property type="evidence" value="ECO:0007669"/>
    <property type="project" value="TreeGrafter"/>
</dbReference>
<comment type="similarity">
    <text evidence="1">Belongs to the HipA Ser/Thr kinase family.</text>
</comment>
<evidence type="ECO:0008006" key="8">
    <source>
        <dbReference type="Google" id="ProtNLM"/>
    </source>
</evidence>
<accession>A0A432XHP7</accession>
<evidence type="ECO:0000313" key="7">
    <source>
        <dbReference type="Proteomes" id="UP000286678"/>
    </source>
</evidence>
<dbReference type="InterPro" id="IPR052028">
    <property type="entry name" value="HipA_Ser/Thr_kinase"/>
</dbReference>
<dbReference type="PANTHER" id="PTHR37419:SF1">
    <property type="entry name" value="SERINE_THREONINE-PROTEIN KINASE TOXIN HIPA"/>
    <property type="match status" value="1"/>
</dbReference>
<protein>
    <recommendedName>
        <fullName evidence="8">Type II toxin-antitoxin system HipA family toxin</fullName>
    </recommendedName>
</protein>
<evidence type="ECO:0000313" key="6">
    <source>
        <dbReference type="EMBL" id="RUO48284.1"/>
    </source>
</evidence>
<dbReference type="Pfam" id="PF07804">
    <property type="entry name" value="HipA_C"/>
    <property type="match status" value="1"/>
</dbReference>
<dbReference type="PANTHER" id="PTHR37419">
    <property type="entry name" value="SERINE/THREONINE-PROTEIN KINASE TOXIN HIPA"/>
    <property type="match status" value="1"/>
</dbReference>
<dbReference type="GO" id="GO:0005829">
    <property type="term" value="C:cytosol"/>
    <property type="evidence" value="ECO:0007669"/>
    <property type="project" value="TreeGrafter"/>
</dbReference>
<dbReference type="Proteomes" id="UP000286678">
    <property type="component" value="Unassembled WGS sequence"/>
</dbReference>
<evidence type="ECO:0000256" key="2">
    <source>
        <dbReference type="ARBA" id="ARBA00022679"/>
    </source>
</evidence>
<dbReference type="Pfam" id="PF13657">
    <property type="entry name" value="Couple_hipA"/>
    <property type="match status" value="1"/>
</dbReference>
<evidence type="ECO:0000259" key="5">
    <source>
        <dbReference type="Pfam" id="PF13657"/>
    </source>
</evidence>
<evidence type="ECO:0000256" key="1">
    <source>
        <dbReference type="ARBA" id="ARBA00010164"/>
    </source>
</evidence>
<reference evidence="7" key="1">
    <citation type="journal article" date="2018" name="Front. Microbiol.">
        <title>Genome-Based Analysis Reveals the Taxonomy and Diversity of the Family Idiomarinaceae.</title>
        <authorList>
            <person name="Liu Y."/>
            <person name="Lai Q."/>
            <person name="Shao Z."/>
        </authorList>
    </citation>
    <scope>NUCLEOTIDE SEQUENCE [LARGE SCALE GENOMIC DNA]</scope>
    <source>
        <strain evidence="7">SW15</strain>
    </source>
</reference>
<dbReference type="InterPro" id="IPR017508">
    <property type="entry name" value="HipA_N1"/>
</dbReference>
<feature type="domain" description="HipA N-terminal subdomain 1" evidence="5">
    <location>
        <begin position="11"/>
        <end position="109"/>
    </location>
</feature>
<evidence type="ECO:0000259" key="4">
    <source>
        <dbReference type="Pfam" id="PF07804"/>
    </source>
</evidence>
<organism evidence="6 7">
    <name type="scientific">Pseudidiomarina aquimaris</name>
    <dbReference type="NCBI Taxonomy" id="641841"/>
    <lineage>
        <taxon>Bacteria</taxon>
        <taxon>Pseudomonadati</taxon>
        <taxon>Pseudomonadota</taxon>
        <taxon>Gammaproteobacteria</taxon>
        <taxon>Alteromonadales</taxon>
        <taxon>Idiomarinaceae</taxon>
        <taxon>Pseudidiomarina</taxon>
    </lineage>
</organism>
<keyword evidence="7" id="KW-1185">Reference proteome</keyword>
<sequence length="438" mass="48730">MSGSKTVPAIAVFARSHKVGDLRFPGAQQCQFSYADDWCEKGFPISPHLTFSKAQKGEVESATVVNFLRNLFPEGSAFENLLASQHISRNNLYAILSAIGHDTAGALTFGEPSRARHEPELREVTEKELVERLQQRKDMSLWDGKFRLSVAGVQSKLNLYIKDKKLFLAEGDYASTHILKFAPKDHPTLVQNEHFCMQLAHAVGLDVAQTDLLPLGDYTALLVERFDRRALAKGVAKRHIIDGCQALDMPPEYKYEQNFGSGRDVRHIRDGVSLARLFAFANKTSVPVLTRQKLLDWVLFNLIVGNSDAHGKNVSFFIAADGSLSLTPFYDLVSVVYEGESVERLDTDLAMAIGDNFSVNSVSAFDLLSFADENGIKFDLLERRLLRLLDLTEKYCRSATDAKDASEATQKIAAHVVQRCAAIWEQAAQLEEVARSAF</sequence>
<proteinExistence type="inferred from homology"/>
<feature type="domain" description="HipA-like C-terminal" evidence="4">
    <location>
        <begin position="148"/>
        <end position="381"/>
    </location>
</feature>
<dbReference type="RefSeq" id="WP_126833737.1">
    <property type="nucleotide sequence ID" value="NZ_PIPT01000004.1"/>
</dbReference>
<dbReference type="EMBL" id="PIPT01000004">
    <property type="protein sequence ID" value="RUO48284.1"/>
    <property type="molecule type" value="Genomic_DNA"/>
</dbReference>
<evidence type="ECO:0000256" key="3">
    <source>
        <dbReference type="ARBA" id="ARBA00022777"/>
    </source>
</evidence>
<dbReference type="Gene3D" id="1.10.1070.20">
    <property type="match status" value="1"/>
</dbReference>
<keyword evidence="3" id="KW-0418">Kinase</keyword>
<comment type="caution">
    <text evidence="6">The sequence shown here is derived from an EMBL/GenBank/DDBJ whole genome shotgun (WGS) entry which is preliminary data.</text>
</comment>
<dbReference type="OrthoDB" id="9805913at2"/>
<dbReference type="AlphaFoldDB" id="A0A432XHP7"/>